<dbReference type="SUPFAM" id="SSF52540">
    <property type="entry name" value="P-loop containing nucleoside triphosphate hydrolases"/>
    <property type="match status" value="1"/>
</dbReference>
<proteinExistence type="predicted"/>
<keyword evidence="7" id="KW-1185">Reference proteome</keyword>
<evidence type="ECO:0000256" key="3">
    <source>
        <dbReference type="ARBA" id="ARBA00023236"/>
    </source>
</evidence>
<evidence type="ECO:0000259" key="5">
    <source>
        <dbReference type="Pfam" id="PF13476"/>
    </source>
</evidence>
<dbReference type="Pfam" id="PF13476">
    <property type="entry name" value="AAA_23"/>
    <property type="match status" value="1"/>
</dbReference>
<dbReference type="InterPro" id="IPR038729">
    <property type="entry name" value="Rad50/SbcC_AAA"/>
</dbReference>
<name>A0A917T535_9ACTN</name>
<gene>
    <name evidence="6" type="ORF">GCM10011594_31860</name>
</gene>
<dbReference type="Proteomes" id="UP000655208">
    <property type="component" value="Unassembled WGS sequence"/>
</dbReference>
<reference evidence="6" key="1">
    <citation type="journal article" date="2014" name="Int. J. Syst. Evol. Microbiol.">
        <title>Complete genome sequence of Corynebacterium casei LMG S-19264T (=DSM 44701T), isolated from a smear-ripened cheese.</title>
        <authorList>
            <consortium name="US DOE Joint Genome Institute (JGI-PGF)"/>
            <person name="Walter F."/>
            <person name="Albersmeier A."/>
            <person name="Kalinowski J."/>
            <person name="Ruckert C."/>
        </authorList>
    </citation>
    <scope>NUCLEOTIDE SEQUENCE</scope>
    <source>
        <strain evidence="6">CGMCC 4.7308</strain>
    </source>
</reference>
<dbReference type="EMBL" id="BMNA01000007">
    <property type="protein sequence ID" value="GGM09591.1"/>
    <property type="molecule type" value="Genomic_DNA"/>
</dbReference>
<dbReference type="PANTHER" id="PTHR32182:SF0">
    <property type="entry name" value="DNA REPLICATION AND REPAIR PROTEIN RECF"/>
    <property type="match status" value="1"/>
</dbReference>
<keyword evidence="3" id="KW-0742">SOS response</keyword>
<dbReference type="AlphaFoldDB" id="A0A917T535"/>
<evidence type="ECO:0000313" key="6">
    <source>
        <dbReference type="EMBL" id="GGM09591.1"/>
    </source>
</evidence>
<evidence type="ECO:0000313" key="7">
    <source>
        <dbReference type="Proteomes" id="UP000655208"/>
    </source>
</evidence>
<dbReference type="Gene3D" id="3.40.50.300">
    <property type="entry name" value="P-loop containing nucleotide triphosphate hydrolases"/>
    <property type="match status" value="1"/>
</dbReference>
<dbReference type="GO" id="GO:0009432">
    <property type="term" value="P:SOS response"/>
    <property type="evidence" value="ECO:0007669"/>
    <property type="project" value="UniProtKB-KW"/>
</dbReference>
<evidence type="ECO:0000256" key="1">
    <source>
        <dbReference type="ARBA" id="ARBA00022763"/>
    </source>
</evidence>
<evidence type="ECO:0000256" key="2">
    <source>
        <dbReference type="ARBA" id="ARBA00023204"/>
    </source>
</evidence>
<keyword evidence="1" id="KW-0227">DNA damage</keyword>
<dbReference type="GO" id="GO:0006302">
    <property type="term" value="P:double-strand break repair"/>
    <property type="evidence" value="ECO:0007669"/>
    <property type="project" value="InterPro"/>
</dbReference>
<dbReference type="GO" id="GO:0000731">
    <property type="term" value="P:DNA synthesis involved in DNA repair"/>
    <property type="evidence" value="ECO:0007669"/>
    <property type="project" value="TreeGrafter"/>
</dbReference>
<feature type="region of interest" description="Disordered" evidence="4">
    <location>
        <begin position="487"/>
        <end position="513"/>
    </location>
</feature>
<evidence type="ECO:0000256" key="4">
    <source>
        <dbReference type="SAM" id="MobiDB-lite"/>
    </source>
</evidence>
<dbReference type="PANTHER" id="PTHR32182">
    <property type="entry name" value="DNA REPLICATION AND REPAIR PROTEIN RECF"/>
    <property type="match status" value="1"/>
</dbReference>
<accession>A0A917T535</accession>
<protein>
    <recommendedName>
        <fullName evidence="5">Rad50/SbcC-type AAA domain-containing protein</fullName>
    </recommendedName>
</protein>
<dbReference type="InterPro" id="IPR027417">
    <property type="entry name" value="P-loop_NTPase"/>
</dbReference>
<comment type="caution">
    <text evidence="6">The sequence shown here is derived from an EMBL/GenBank/DDBJ whole genome shotgun (WGS) entry which is preliminary data.</text>
</comment>
<dbReference type="GO" id="GO:0016887">
    <property type="term" value="F:ATP hydrolysis activity"/>
    <property type="evidence" value="ECO:0007669"/>
    <property type="project" value="InterPro"/>
</dbReference>
<reference evidence="6" key="2">
    <citation type="submission" date="2020-09" db="EMBL/GenBank/DDBJ databases">
        <authorList>
            <person name="Sun Q."/>
            <person name="Zhou Y."/>
        </authorList>
    </citation>
    <scope>NUCLEOTIDE SEQUENCE</scope>
    <source>
        <strain evidence="6">CGMCC 4.7308</strain>
    </source>
</reference>
<sequence>MSSAIVTETAAGAVTGAGARTRLVSLELRGFRAFGVEARTLQTDEPLIVLHAGNSQGKTSLAEAIEFLISGRSSRRELLGGAKAEYDGSLRNAHLPEGDDEVYVEAVVRDPSGALRRVRRQLLSDFGRGTECVSRLLVDGVEVADLSAVGIALAEGPVRAPVLLQHILRHVLSTEPKQRVGYFKALLELTDLDQLRERVKALRSRLESEQVGAALSAVTALSGQPFAALIAQLRTATTRPMTVVDATTLVERLILNTGVMILRDSDTATSVPVDGPTSEFISVFDDLDALQTAIDRARDEHRERSFPLAPFDAAPAPDRLPAPPDLSGYAAALAAADARAARLAPVIDALLSIDSFAGLVDPLDCPLCGTAHALNADRVRQLRQHLLETRAIDDAAKAATRVLTSATSELDQVAAATRGAVPAVAAWDERALAAATDRLTELGLDADLVTDARDAATRVASAAEQANDAIDTARHALIAALGAVSSREPLPPIDQEPAEPDRSTEPSKPTEPADCAKVTGLLTDQDALSTLRQVSAAYDEISARLRSAVAAAIRERGALPGLSDLSELLLRRGELVTDLVVGSARQRTIQRMSAAERGLREAAGKVLDIRFEQMSDTITAWWRTIRPEELVDFGGVKRRAGGALFVNLVAALRADAASHPVEREALGVYSDSQLNALGLSIFLARTQLLSSPIVVLDDPIPGSDADHRSTFVENTLGQLLDDGIQVVLCTFDGKLVQHARAIHDWRGLSGYDLTLLDATSGTEVTPTADTFSQLLLEAEDNLHSPTARSRRAACTSLRSAAERLAKQVIATGRTNDGYPTSVADVHAEASVLGKLVPLVNGYALDNAEKGQWRSFNTQLNPGSHDDDVPSTITLKQVRSNLRNISKSHRAHWPNGLSL</sequence>
<feature type="domain" description="Rad50/SbcC-type AAA" evidence="5">
    <location>
        <begin position="25"/>
        <end position="122"/>
    </location>
</feature>
<keyword evidence="2" id="KW-0234">DNA repair</keyword>
<dbReference type="RefSeq" id="WP_188943238.1">
    <property type="nucleotide sequence ID" value="NZ_BMNA01000007.1"/>
</dbReference>
<organism evidence="6 7">
    <name type="scientific">Nakamurella endophytica</name>
    <dbReference type="NCBI Taxonomy" id="1748367"/>
    <lineage>
        <taxon>Bacteria</taxon>
        <taxon>Bacillati</taxon>
        <taxon>Actinomycetota</taxon>
        <taxon>Actinomycetes</taxon>
        <taxon>Nakamurellales</taxon>
        <taxon>Nakamurellaceae</taxon>
        <taxon>Nakamurella</taxon>
    </lineage>
</organism>